<dbReference type="AlphaFoldDB" id="A0A8W8MZM0"/>
<feature type="domain" description="Nucleotide-diphospho-sugar transferase" evidence="2">
    <location>
        <begin position="106"/>
        <end position="313"/>
    </location>
</feature>
<evidence type="ECO:0000313" key="3">
    <source>
        <dbReference type="EnsemblMetazoa" id="G3768.4:cds"/>
    </source>
</evidence>
<dbReference type="PANTHER" id="PTHR47032:SF1">
    <property type="entry name" value="UDP-D-XYLOSE:L-FUCOSE ALPHA-1,3-D-XYLOSYLTRANSFERASE-RELATED"/>
    <property type="match status" value="1"/>
</dbReference>
<feature type="signal peptide" evidence="1">
    <location>
        <begin position="1"/>
        <end position="25"/>
    </location>
</feature>
<accession>A0A8W8MZM0</accession>
<proteinExistence type="predicted"/>
<evidence type="ECO:0000313" key="4">
    <source>
        <dbReference type="Proteomes" id="UP000005408"/>
    </source>
</evidence>
<dbReference type="Proteomes" id="UP000005408">
    <property type="component" value="Unassembled WGS sequence"/>
</dbReference>
<dbReference type="PANTHER" id="PTHR47032">
    <property type="entry name" value="UDP-D-XYLOSE:L-FUCOSE ALPHA-1,3-D-XYLOSYLTRANSFERASE-RELATED"/>
    <property type="match status" value="1"/>
</dbReference>
<dbReference type="OrthoDB" id="1712432at2759"/>
<protein>
    <recommendedName>
        <fullName evidence="2">Nucleotide-diphospho-sugar transferase domain-containing protein</fullName>
    </recommendedName>
</protein>
<dbReference type="Pfam" id="PF03407">
    <property type="entry name" value="Nucleotid_trans"/>
    <property type="match status" value="1"/>
</dbReference>
<feature type="chain" id="PRO_5042431976" description="Nucleotide-diphospho-sugar transferase domain-containing protein" evidence="1">
    <location>
        <begin position="26"/>
        <end position="353"/>
    </location>
</feature>
<dbReference type="InterPro" id="IPR005069">
    <property type="entry name" value="Nucl-diP-sugar_transferase"/>
</dbReference>
<evidence type="ECO:0000259" key="2">
    <source>
        <dbReference type="Pfam" id="PF03407"/>
    </source>
</evidence>
<reference evidence="3" key="1">
    <citation type="submission" date="2022-08" db="UniProtKB">
        <authorList>
            <consortium name="EnsemblMetazoa"/>
        </authorList>
    </citation>
    <scope>IDENTIFICATION</scope>
    <source>
        <strain evidence="3">05x7-T-G4-1.051#20</strain>
    </source>
</reference>
<organism evidence="3 4">
    <name type="scientific">Magallana gigas</name>
    <name type="common">Pacific oyster</name>
    <name type="synonym">Crassostrea gigas</name>
    <dbReference type="NCBI Taxonomy" id="29159"/>
    <lineage>
        <taxon>Eukaryota</taxon>
        <taxon>Metazoa</taxon>
        <taxon>Spiralia</taxon>
        <taxon>Lophotrochozoa</taxon>
        <taxon>Mollusca</taxon>
        <taxon>Bivalvia</taxon>
        <taxon>Autobranchia</taxon>
        <taxon>Pteriomorphia</taxon>
        <taxon>Ostreida</taxon>
        <taxon>Ostreoidea</taxon>
        <taxon>Ostreidae</taxon>
        <taxon>Magallana</taxon>
    </lineage>
</organism>
<keyword evidence="4" id="KW-1185">Reference proteome</keyword>
<dbReference type="GO" id="GO:0016757">
    <property type="term" value="F:glycosyltransferase activity"/>
    <property type="evidence" value="ECO:0007669"/>
    <property type="project" value="TreeGrafter"/>
</dbReference>
<dbReference type="InterPro" id="IPR052636">
    <property type="entry name" value="UDP-D-xylose:L-fucose_XylT"/>
</dbReference>
<name>A0A8W8MZM0_MAGGI</name>
<dbReference type="EnsemblMetazoa" id="G3768.1">
    <property type="protein sequence ID" value="G3768.1:cds"/>
    <property type="gene ID" value="G3768"/>
</dbReference>
<dbReference type="GO" id="GO:0005794">
    <property type="term" value="C:Golgi apparatus"/>
    <property type="evidence" value="ECO:0007669"/>
    <property type="project" value="TreeGrafter"/>
</dbReference>
<keyword evidence="1" id="KW-0732">Signal</keyword>
<dbReference type="EnsemblMetazoa" id="G3768.4">
    <property type="protein sequence ID" value="G3768.4:cds"/>
    <property type="gene ID" value="G3768"/>
</dbReference>
<dbReference type="EnsemblMetazoa" id="G3768.3">
    <property type="protein sequence ID" value="G3768.3:cds"/>
    <property type="gene ID" value="G3768"/>
</dbReference>
<sequence>MLTMKRRSMICLLVLLTIGLLSVKLTPRDKLEEVCNDKIPLSICANKTQHRLEENALENEDKKHVVREAKRIAIYYGMVMVTFINKAFVPFLTNWMCHTDKMVNYSQVLVLVTDKSVYRDISAQYPSLTVVYISVFEEMNGRQKYCTAGFMRIGIYRTRVVNWLIQENIPVFLFELDALWVSNPMSFVTSKKEYDLTIIPTYEKSFEAAIGFYYMRNTTRMKLLWAELVYRLDALDTTFSCLHNEDLVRSNHNDQIQLMELILEHYRNIVIYFLPLNRFLDGKWYKNPNTEQLKNAFILNFNFIIGIQEKIKRAKRFGHWFVADDHVTCVRPSVEMTLRNQIKNNNKNSGSIK</sequence>
<evidence type="ECO:0000256" key="1">
    <source>
        <dbReference type="SAM" id="SignalP"/>
    </source>
</evidence>